<dbReference type="InterPro" id="IPR007219">
    <property type="entry name" value="XnlR_reg_dom"/>
</dbReference>
<feature type="transmembrane region" description="Helical" evidence="4">
    <location>
        <begin position="217"/>
        <end position="238"/>
    </location>
</feature>
<reference evidence="6" key="1">
    <citation type="journal article" date="2021" name="Nat. Commun.">
        <title>Genetic determinants of endophytism in the Arabidopsis root mycobiome.</title>
        <authorList>
            <person name="Mesny F."/>
            <person name="Miyauchi S."/>
            <person name="Thiergart T."/>
            <person name="Pickel B."/>
            <person name="Atanasova L."/>
            <person name="Karlsson M."/>
            <person name="Huettel B."/>
            <person name="Barry K.W."/>
            <person name="Haridas S."/>
            <person name="Chen C."/>
            <person name="Bauer D."/>
            <person name="Andreopoulos W."/>
            <person name="Pangilinan J."/>
            <person name="LaButti K."/>
            <person name="Riley R."/>
            <person name="Lipzen A."/>
            <person name="Clum A."/>
            <person name="Drula E."/>
            <person name="Henrissat B."/>
            <person name="Kohler A."/>
            <person name="Grigoriev I.V."/>
            <person name="Martin F.M."/>
            <person name="Hacquard S."/>
        </authorList>
    </citation>
    <scope>NUCLEOTIDE SEQUENCE</scope>
    <source>
        <strain evidence="6">MPI-SDFR-AT-0117</strain>
    </source>
</reference>
<dbReference type="InterPro" id="IPR036864">
    <property type="entry name" value="Zn2-C6_fun-type_DNA-bd_sf"/>
</dbReference>
<keyword evidence="1" id="KW-0479">Metal-binding</keyword>
<dbReference type="GO" id="GO:0000981">
    <property type="term" value="F:DNA-binding transcription factor activity, RNA polymerase II-specific"/>
    <property type="evidence" value="ECO:0007669"/>
    <property type="project" value="InterPro"/>
</dbReference>
<dbReference type="EMBL" id="JAGSXJ010000002">
    <property type="protein sequence ID" value="KAH6695137.1"/>
    <property type="molecule type" value="Genomic_DNA"/>
</dbReference>
<evidence type="ECO:0000256" key="1">
    <source>
        <dbReference type="ARBA" id="ARBA00022723"/>
    </source>
</evidence>
<dbReference type="InterPro" id="IPR001138">
    <property type="entry name" value="Zn2Cys6_DnaBD"/>
</dbReference>
<accession>A0A9P8VLD3</accession>
<keyword evidence="4" id="KW-0812">Transmembrane</keyword>
<dbReference type="GO" id="GO:0008270">
    <property type="term" value="F:zinc ion binding"/>
    <property type="evidence" value="ECO:0007669"/>
    <property type="project" value="InterPro"/>
</dbReference>
<dbReference type="AlphaFoldDB" id="A0A9P8VLD3"/>
<feature type="region of interest" description="Disordered" evidence="3">
    <location>
        <begin position="1"/>
        <end position="23"/>
    </location>
</feature>
<dbReference type="PANTHER" id="PTHR47425">
    <property type="entry name" value="FARB-RELATED"/>
    <property type="match status" value="1"/>
</dbReference>
<dbReference type="GO" id="GO:0006351">
    <property type="term" value="P:DNA-templated transcription"/>
    <property type="evidence" value="ECO:0007669"/>
    <property type="project" value="InterPro"/>
</dbReference>
<dbReference type="PROSITE" id="PS00463">
    <property type="entry name" value="ZN2_CY6_FUNGAL_1"/>
    <property type="match status" value="1"/>
</dbReference>
<keyword evidence="2" id="KW-0539">Nucleus</keyword>
<keyword evidence="4" id="KW-1133">Transmembrane helix</keyword>
<evidence type="ECO:0000256" key="4">
    <source>
        <dbReference type="SAM" id="Phobius"/>
    </source>
</evidence>
<feature type="domain" description="Zn(2)-C6 fungal-type" evidence="5">
    <location>
        <begin position="25"/>
        <end position="57"/>
    </location>
</feature>
<dbReference type="Pfam" id="PF04082">
    <property type="entry name" value="Fungal_trans"/>
    <property type="match status" value="1"/>
</dbReference>
<comment type="caution">
    <text evidence="6">The sequence shown here is derived from an EMBL/GenBank/DDBJ whole genome shotgun (WGS) entry which is preliminary data.</text>
</comment>
<dbReference type="PANTHER" id="PTHR47425:SF2">
    <property type="entry name" value="FARB-RELATED"/>
    <property type="match status" value="1"/>
</dbReference>
<keyword evidence="4" id="KW-0472">Membrane</keyword>
<dbReference type="SMART" id="SM00906">
    <property type="entry name" value="Fungal_trans"/>
    <property type="match status" value="1"/>
</dbReference>
<name>A0A9P8VLD3_9PEZI</name>
<proteinExistence type="predicted"/>
<evidence type="ECO:0000313" key="7">
    <source>
        <dbReference type="Proteomes" id="UP000770015"/>
    </source>
</evidence>
<dbReference type="Proteomes" id="UP000770015">
    <property type="component" value="Unassembled WGS sequence"/>
</dbReference>
<dbReference type="Gene3D" id="4.10.240.10">
    <property type="entry name" value="Zn(2)-C6 fungal-type DNA-binding domain"/>
    <property type="match status" value="1"/>
</dbReference>
<dbReference type="PROSITE" id="PS50048">
    <property type="entry name" value="ZN2_CY6_FUNGAL_2"/>
    <property type="match status" value="1"/>
</dbReference>
<feature type="compositionally biased region" description="Acidic residues" evidence="3">
    <location>
        <begin position="122"/>
        <end position="134"/>
    </location>
</feature>
<dbReference type="InterPro" id="IPR052761">
    <property type="entry name" value="Fungal_Detox/Toxin_TFs"/>
</dbReference>
<evidence type="ECO:0000259" key="5">
    <source>
        <dbReference type="PROSITE" id="PS50048"/>
    </source>
</evidence>
<feature type="region of interest" description="Disordered" evidence="3">
    <location>
        <begin position="89"/>
        <end position="135"/>
    </location>
</feature>
<evidence type="ECO:0000313" key="6">
    <source>
        <dbReference type="EMBL" id="KAH6695137.1"/>
    </source>
</evidence>
<dbReference type="GO" id="GO:0003677">
    <property type="term" value="F:DNA binding"/>
    <property type="evidence" value="ECO:0007669"/>
    <property type="project" value="InterPro"/>
</dbReference>
<dbReference type="CDD" id="cd00067">
    <property type="entry name" value="GAL4"/>
    <property type="match status" value="1"/>
</dbReference>
<gene>
    <name evidence="6" type="ORF">F5X68DRAFT_243630</name>
</gene>
<dbReference type="SUPFAM" id="SSF57701">
    <property type="entry name" value="Zn2/Cys6 DNA-binding domain"/>
    <property type="match status" value="1"/>
</dbReference>
<dbReference type="CDD" id="cd12148">
    <property type="entry name" value="fungal_TF_MHR"/>
    <property type="match status" value="1"/>
</dbReference>
<sequence length="725" mass="81488">MSESNATTTKPPKEPKRPRKRASHACVKCRNRKVRCDVTIFGPPCANCQLDAVECEVISSRRSKKNRHMSMPGVYNFYRPSRHGTQLEALPEASPEERGPASPTSLDTVTVPDPSPERLDYDTDDSESTPEQEFDPPYVSYVRLGFLTVTNLPAMLPEDIRFLDGQNCLQVPSPKSLDVFVRQYFRYLHPILPIIDEGAFWDMYERRSNATKRDGTISLLLFQAMLFACCNFVPRAVLRRLGFNTKRSARAGLYRRAKLLFDLGAESSSLDKARAALFLASWSFSSYEVPRTPVTPWLAIAIQHARDADAHLYDAYEEGTEAHTTRKRLWWGCILRDRLLGLGMRRPLHIHPADFDLARHEPLGPGDLKGEADKSMVYDAPTKERLAQVLGLLVRLCLVLTDVLDMAFPLQDVVPAVGRPEKIRQDLHRWYCDAVRRIRDISPGKPVHDAVFLNISLVRLYYYAARITLGHYEILDTAKTEAGFRTSQDDLQDAVMATTSCLESLGRARLVKRLPVTAVSCTALPLLFLALNAETSPAGIRQAGSTRAAIVQRRLTVLREAMETYQFQYEGVEWIRNAISQVEAQARHESVFDWDLIEGDHQRRVTLRHGEDSSMPPFRQGGYLFLASSLDVVFGKGRLPEDQGPISKHGGDNIASAAGVADHVVEHVDNDMLELPELMATPDPAAMDMSPLPEDMILFDEEDGQFPPSLDWLSVFGSWEELGHS</sequence>
<organism evidence="6 7">
    <name type="scientific">Plectosphaerella plurivora</name>
    <dbReference type="NCBI Taxonomy" id="936078"/>
    <lineage>
        <taxon>Eukaryota</taxon>
        <taxon>Fungi</taxon>
        <taxon>Dikarya</taxon>
        <taxon>Ascomycota</taxon>
        <taxon>Pezizomycotina</taxon>
        <taxon>Sordariomycetes</taxon>
        <taxon>Hypocreomycetidae</taxon>
        <taxon>Glomerellales</taxon>
        <taxon>Plectosphaerellaceae</taxon>
        <taxon>Plectosphaerella</taxon>
    </lineage>
</organism>
<dbReference type="SMART" id="SM00066">
    <property type="entry name" value="GAL4"/>
    <property type="match status" value="1"/>
</dbReference>
<evidence type="ECO:0000256" key="3">
    <source>
        <dbReference type="SAM" id="MobiDB-lite"/>
    </source>
</evidence>
<dbReference type="Pfam" id="PF00172">
    <property type="entry name" value="Zn_clus"/>
    <property type="match status" value="1"/>
</dbReference>
<evidence type="ECO:0000256" key="2">
    <source>
        <dbReference type="ARBA" id="ARBA00023242"/>
    </source>
</evidence>
<keyword evidence="7" id="KW-1185">Reference proteome</keyword>
<dbReference type="OrthoDB" id="5121955at2759"/>
<protein>
    <submittedName>
        <fullName evidence="6">Fungal-specific transcription factor domain-containing protein</fullName>
    </submittedName>
</protein>